<keyword evidence="3" id="KW-1185">Reference proteome</keyword>
<evidence type="ECO:0000313" key="3">
    <source>
        <dbReference type="Proteomes" id="UP001597327"/>
    </source>
</evidence>
<proteinExistence type="predicted"/>
<name>A0ABW4JRT1_9HYPH</name>
<organism evidence="2 3">
    <name type="scientific">Roseibium aestuarii</name>
    <dbReference type="NCBI Taxonomy" id="2600299"/>
    <lineage>
        <taxon>Bacteria</taxon>
        <taxon>Pseudomonadati</taxon>
        <taxon>Pseudomonadota</taxon>
        <taxon>Alphaproteobacteria</taxon>
        <taxon>Hyphomicrobiales</taxon>
        <taxon>Stappiaceae</taxon>
        <taxon>Roseibium</taxon>
    </lineage>
</organism>
<dbReference type="Pfam" id="PF20056">
    <property type="entry name" value="DUF6455"/>
    <property type="match status" value="1"/>
</dbReference>
<dbReference type="InterPro" id="IPR045601">
    <property type="entry name" value="DUF6455"/>
</dbReference>
<dbReference type="EMBL" id="JBHUFA010000001">
    <property type="protein sequence ID" value="MFD1693901.1"/>
    <property type="molecule type" value="Genomic_DNA"/>
</dbReference>
<evidence type="ECO:0000313" key="2">
    <source>
        <dbReference type="EMBL" id="MFD1693901.1"/>
    </source>
</evidence>
<feature type="domain" description="DUF6455" evidence="1">
    <location>
        <begin position="2"/>
        <end position="76"/>
    </location>
</feature>
<protein>
    <submittedName>
        <fullName evidence="2">DUF6455 family protein</fullName>
    </submittedName>
</protein>
<evidence type="ECO:0000259" key="1">
    <source>
        <dbReference type="Pfam" id="PF20056"/>
    </source>
</evidence>
<dbReference type="Proteomes" id="UP001597327">
    <property type="component" value="Unassembled WGS sequence"/>
</dbReference>
<gene>
    <name evidence="2" type="ORF">ACFSC7_00075</name>
</gene>
<reference evidence="3" key="1">
    <citation type="journal article" date="2019" name="Int. J. Syst. Evol. Microbiol.">
        <title>The Global Catalogue of Microorganisms (GCM) 10K type strain sequencing project: providing services to taxonomists for standard genome sequencing and annotation.</title>
        <authorList>
            <consortium name="The Broad Institute Genomics Platform"/>
            <consortium name="The Broad Institute Genome Sequencing Center for Infectious Disease"/>
            <person name="Wu L."/>
            <person name="Ma J."/>
        </authorList>
    </citation>
    <scope>NUCLEOTIDE SEQUENCE [LARGE SCALE GENOMIC DNA]</scope>
    <source>
        <strain evidence="3">JCM 3369</strain>
    </source>
</reference>
<sequence>MNERAALMGRMLEAIGAMDHAPDGQCLGHDLRQAAGTCMGCNQAEACAHWLDAHPEGAGQAPEICPNRRLFASWKEN</sequence>
<dbReference type="RefSeq" id="WP_208998927.1">
    <property type="nucleotide sequence ID" value="NZ_JBHUFA010000001.1"/>
</dbReference>
<comment type="caution">
    <text evidence="2">The sequence shown here is derived from an EMBL/GenBank/DDBJ whole genome shotgun (WGS) entry which is preliminary data.</text>
</comment>
<accession>A0ABW4JRT1</accession>